<keyword evidence="7" id="KW-1185">Reference proteome</keyword>
<dbReference type="Proteomes" id="UP001295444">
    <property type="component" value="Chromosome 02"/>
</dbReference>
<evidence type="ECO:0000313" key="7">
    <source>
        <dbReference type="Proteomes" id="UP001295444"/>
    </source>
</evidence>
<gene>
    <name evidence="6" type="ORF">PECUL_23A042108</name>
</gene>
<accession>A0AAD1RF45</accession>
<evidence type="ECO:0000313" key="6">
    <source>
        <dbReference type="EMBL" id="CAH2251285.1"/>
    </source>
</evidence>
<proteinExistence type="inferred from homology"/>
<dbReference type="EC" id="3.1.26.4" evidence="2"/>
<evidence type="ECO:0000256" key="2">
    <source>
        <dbReference type="ARBA" id="ARBA00012180"/>
    </source>
</evidence>
<dbReference type="PANTHER" id="PTHR33064">
    <property type="entry name" value="POL PROTEIN"/>
    <property type="match status" value="1"/>
</dbReference>
<feature type="compositionally biased region" description="Polar residues" evidence="4">
    <location>
        <begin position="444"/>
        <end position="453"/>
    </location>
</feature>
<feature type="region of interest" description="Disordered" evidence="4">
    <location>
        <begin position="444"/>
        <end position="475"/>
    </location>
</feature>
<name>A0AAD1RF45_PELCU</name>
<dbReference type="GO" id="GO:0004523">
    <property type="term" value="F:RNA-DNA hybrid ribonuclease activity"/>
    <property type="evidence" value="ECO:0007669"/>
    <property type="project" value="UniProtKB-EC"/>
</dbReference>
<evidence type="ECO:0000256" key="3">
    <source>
        <dbReference type="SAM" id="Coils"/>
    </source>
</evidence>
<sequence length="683" mass="77940">MSLQMIEQLQVSFNLQASLIDTLQLEDYRTQAQNAAHTAGFLQDKVHNLESKNIILDQAVDTLQCLRTKHSPSFKLGELPIEFSKTNLVPCNPITRGPQLEANKVLSDDKLKEISAHHARIEKEYNDMEMTLHNVKQSFSQEHQQRRDLEAELSEAARLLTETKTNLERFRLDNDELQRVNDKLKATTKKQEKTTSILHDTTQDLKTANKQLQSDLKEAKTKQHVVISDPVNVHMIAPSSVKATEARAVLSEIGQAPVNKVTIEDFSRFTHWIGKLLRWGSSDSQLKEIFLKGLGSCSAVIEGFAQTFSQLLEWCCYKLFHLSSPFQINKAFISLPNESITETANRVIVFLAALTNGVTSSEKRSEIQADLKLDPAVRELIFTLVQSNISHVMTICYGDLRNVDFNSWLDHLQVEMDRYSKPSLISEITYQAQRSWRDGQQLNNASNTWQTEGPQYRGRGGFRGRFNTRRGIGKDGSNLPPVHIVYPHEDVGAVKGIKIKHPPAHPVDTESWWHEYADVWAKDSLNCGKSQLMVSLDGSHHPYVKQYPIPREAEKDLEVIIDQLLQRGFIRPCQTAGPSPVWPIRKKDNTWRLTIDYRRLYETVFRSTPVVASYPELIAKLTPEMQYYTVLDLANLFYSVQVTPETQYRTAFSFQSKQYCWTVLPQGYYDSPAIFHSTSSKVS</sequence>
<dbReference type="InterPro" id="IPR043502">
    <property type="entry name" value="DNA/RNA_pol_sf"/>
</dbReference>
<dbReference type="PANTHER" id="PTHR33064:SF37">
    <property type="entry name" value="RIBONUCLEASE H"/>
    <property type="match status" value="1"/>
</dbReference>
<dbReference type="PROSITE" id="PS50878">
    <property type="entry name" value="RT_POL"/>
    <property type="match status" value="1"/>
</dbReference>
<dbReference type="Pfam" id="PF00078">
    <property type="entry name" value="RVT_1"/>
    <property type="match status" value="1"/>
</dbReference>
<dbReference type="SUPFAM" id="SSF56672">
    <property type="entry name" value="DNA/RNA polymerases"/>
    <property type="match status" value="1"/>
</dbReference>
<reference evidence="6" key="1">
    <citation type="submission" date="2022-03" db="EMBL/GenBank/DDBJ databases">
        <authorList>
            <person name="Alioto T."/>
            <person name="Alioto T."/>
            <person name="Gomez Garrido J."/>
        </authorList>
    </citation>
    <scope>NUCLEOTIDE SEQUENCE</scope>
</reference>
<dbReference type="InterPro" id="IPR051320">
    <property type="entry name" value="Viral_Replic_Matur_Polypro"/>
</dbReference>
<dbReference type="Gene3D" id="3.10.10.10">
    <property type="entry name" value="HIV Type 1 Reverse Transcriptase, subunit A, domain 1"/>
    <property type="match status" value="1"/>
</dbReference>
<organism evidence="6 7">
    <name type="scientific">Pelobates cultripes</name>
    <name type="common">Western spadefoot toad</name>
    <dbReference type="NCBI Taxonomy" id="61616"/>
    <lineage>
        <taxon>Eukaryota</taxon>
        <taxon>Metazoa</taxon>
        <taxon>Chordata</taxon>
        <taxon>Craniata</taxon>
        <taxon>Vertebrata</taxon>
        <taxon>Euteleostomi</taxon>
        <taxon>Amphibia</taxon>
        <taxon>Batrachia</taxon>
        <taxon>Anura</taxon>
        <taxon>Pelobatoidea</taxon>
        <taxon>Pelobatidae</taxon>
        <taxon>Pelobates</taxon>
    </lineage>
</organism>
<dbReference type="InterPro" id="IPR043128">
    <property type="entry name" value="Rev_trsase/Diguanyl_cyclase"/>
</dbReference>
<evidence type="ECO:0000256" key="1">
    <source>
        <dbReference type="ARBA" id="ARBA00010879"/>
    </source>
</evidence>
<dbReference type="Gene3D" id="3.30.70.270">
    <property type="match status" value="1"/>
</dbReference>
<feature type="coiled-coil region" evidence="3">
    <location>
        <begin position="118"/>
        <end position="222"/>
    </location>
</feature>
<evidence type="ECO:0000259" key="5">
    <source>
        <dbReference type="PROSITE" id="PS50878"/>
    </source>
</evidence>
<comment type="similarity">
    <text evidence="1">Belongs to the beta type-B retroviral polymerase family. HERV class-II K(HML-2) pol subfamily.</text>
</comment>
<dbReference type="InterPro" id="IPR000477">
    <property type="entry name" value="RT_dom"/>
</dbReference>
<keyword evidence="3" id="KW-0175">Coiled coil</keyword>
<evidence type="ECO:0000256" key="4">
    <source>
        <dbReference type="SAM" id="MobiDB-lite"/>
    </source>
</evidence>
<dbReference type="EMBL" id="OW240913">
    <property type="protein sequence ID" value="CAH2251285.1"/>
    <property type="molecule type" value="Genomic_DNA"/>
</dbReference>
<dbReference type="AlphaFoldDB" id="A0AAD1RF45"/>
<feature type="domain" description="Reverse transcriptase" evidence="5">
    <location>
        <begin position="565"/>
        <end position="683"/>
    </location>
</feature>
<protein>
    <recommendedName>
        <fullName evidence="2">ribonuclease H</fullName>
        <ecNumber evidence="2">3.1.26.4</ecNumber>
    </recommendedName>
</protein>